<keyword evidence="4" id="KW-0808">Transferase</keyword>
<evidence type="ECO:0000256" key="5">
    <source>
        <dbReference type="ARBA" id="ARBA00022741"/>
    </source>
</evidence>
<keyword evidence="7" id="KW-0067">ATP-binding</keyword>
<evidence type="ECO:0000256" key="6">
    <source>
        <dbReference type="ARBA" id="ARBA00022777"/>
    </source>
</evidence>
<evidence type="ECO:0000256" key="7">
    <source>
        <dbReference type="ARBA" id="ARBA00022840"/>
    </source>
</evidence>
<keyword evidence="10" id="KW-0812">Transmembrane</keyword>
<name>A0A0S7BVZ2_9BACT</name>
<dbReference type="OrthoDB" id="9794577at2"/>
<evidence type="ECO:0000256" key="4">
    <source>
        <dbReference type="ARBA" id="ARBA00022679"/>
    </source>
</evidence>
<dbReference type="GO" id="GO:0005524">
    <property type="term" value="F:ATP binding"/>
    <property type="evidence" value="ECO:0007669"/>
    <property type="project" value="UniProtKB-KW"/>
</dbReference>
<comment type="similarity">
    <text evidence="2">Belongs to the etk/wzc family.</text>
</comment>
<sequence>MKRSEEIFQQKTDYRDLIFKLWRHKFWFALSIAAFLAAAFLFNKFSTTIFRNHSTLLLKESERNSFMSSQDIMQGFGLFAGNQNIENELGILTSYTMIYDAVNQLNLDVSFYSERYMFGGIIKHKLFRETEEIYFDKPLQISIDKSSLQPIDLPIYFRILNKDEFSIEANGENILIYNYLDDNIVKIAPKVKISGTYKFGEEIKGENYSFKVHLPQGNNFQPSSGKVYFSFNSLSYLTLKYQASITANVTSRTSSLVVISMSGDNRYKITDFLNTLSNAYLEKNLEKKNRIAINTVKFIDSQISEVSDSLTYAESKLQNFRTSNRVMDISFQGQQSLERMNQLESERALLIMQKKYYDYIRDYFEKNTDLSDLVAPSSMNVQDPLLNQLISQLITLNSERTNLLNQGNIKNLRLNTIEVQIANLKKTINENISSNAATTEIALQDINNRSARISAEMSRLPSTERQLFGIERKFKLNDAIYTFLLQKRSEAQIARASNAPDYEVIDPARYITSYQVFPKNKLTLIIGALLGLMIPFIIIILRDFLNTKISSKKEIESITGLPILGHVFHNDSKEKIVINEAFNSPISESFRSLRTNLQFYATDNEKMIFVVTSSYTGEGKSFISQNLACVYALFGKKTLLMGFDLRRPKLYQDFNLSNQKGISTALINQSSLPEIIQKTSIDNLDFISAGPIPPNPLELIASQKTEQLINDLKKLYDYIIIDSPPVGVVSDTYLLMKYSDANIYVVRQGFTVKEAFTTNINHLTQKNIPHISLVINDVKARGLSYDYGYEYTYYEEKKDNSFFKSFSKNLFKKK</sequence>
<dbReference type="Pfam" id="PF13614">
    <property type="entry name" value="AAA_31"/>
    <property type="match status" value="1"/>
</dbReference>
<dbReference type="EMBL" id="DF968183">
    <property type="protein sequence ID" value="GAP45050.1"/>
    <property type="molecule type" value="Genomic_DNA"/>
</dbReference>
<comment type="similarity">
    <text evidence="1">Belongs to the CpsD/CapB family.</text>
</comment>
<keyword evidence="10" id="KW-1133">Transmembrane helix</keyword>
<evidence type="ECO:0000259" key="12">
    <source>
        <dbReference type="Pfam" id="PF13807"/>
    </source>
</evidence>
<dbReference type="InterPro" id="IPR050445">
    <property type="entry name" value="Bact_polysacc_biosynth/exp"/>
</dbReference>
<evidence type="ECO:0000313" key="14">
    <source>
        <dbReference type="Proteomes" id="UP000053091"/>
    </source>
</evidence>
<dbReference type="InterPro" id="IPR005702">
    <property type="entry name" value="Wzc-like_C"/>
</dbReference>
<keyword evidence="6" id="KW-0418">Kinase</keyword>
<dbReference type="GO" id="GO:0004715">
    <property type="term" value="F:non-membrane spanning protein tyrosine kinase activity"/>
    <property type="evidence" value="ECO:0007669"/>
    <property type="project" value="UniProtKB-EC"/>
</dbReference>
<dbReference type="PANTHER" id="PTHR32309">
    <property type="entry name" value="TYROSINE-PROTEIN KINASE"/>
    <property type="match status" value="1"/>
</dbReference>
<dbReference type="GO" id="GO:0042802">
    <property type="term" value="F:identical protein binding"/>
    <property type="evidence" value="ECO:0007669"/>
    <property type="project" value="UniProtKB-ARBA"/>
</dbReference>
<evidence type="ECO:0000313" key="13">
    <source>
        <dbReference type="EMBL" id="GAP45050.1"/>
    </source>
</evidence>
<dbReference type="SUPFAM" id="SSF52540">
    <property type="entry name" value="P-loop containing nucleoside triphosphate hydrolases"/>
    <property type="match status" value="1"/>
</dbReference>
<dbReference type="InterPro" id="IPR027417">
    <property type="entry name" value="P-loop_NTPase"/>
</dbReference>
<dbReference type="Proteomes" id="UP000053091">
    <property type="component" value="Unassembled WGS sequence"/>
</dbReference>
<feature type="transmembrane region" description="Helical" evidence="10">
    <location>
        <begin position="21"/>
        <end position="42"/>
    </location>
</feature>
<keyword evidence="10" id="KW-0472">Membrane</keyword>
<dbReference type="GO" id="GO:0005886">
    <property type="term" value="C:plasma membrane"/>
    <property type="evidence" value="ECO:0007669"/>
    <property type="project" value="TreeGrafter"/>
</dbReference>
<organism evidence="13">
    <name type="scientific">Lentimicrobium saccharophilum</name>
    <dbReference type="NCBI Taxonomy" id="1678841"/>
    <lineage>
        <taxon>Bacteria</taxon>
        <taxon>Pseudomonadati</taxon>
        <taxon>Bacteroidota</taxon>
        <taxon>Bacteroidia</taxon>
        <taxon>Bacteroidales</taxon>
        <taxon>Lentimicrobiaceae</taxon>
        <taxon>Lentimicrobium</taxon>
    </lineage>
</organism>
<comment type="catalytic activity">
    <reaction evidence="9">
        <text>L-tyrosyl-[protein] + ATP = O-phospho-L-tyrosyl-[protein] + ADP + H(+)</text>
        <dbReference type="Rhea" id="RHEA:10596"/>
        <dbReference type="Rhea" id="RHEA-COMP:10136"/>
        <dbReference type="Rhea" id="RHEA-COMP:20101"/>
        <dbReference type="ChEBI" id="CHEBI:15378"/>
        <dbReference type="ChEBI" id="CHEBI:30616"/>
        <dbReference type="ChEBI" id="CHEBI:46858"/>
        <dbReference type="ChEBI" id="CHEBI:61978"/>
        <dbReference type="ChEBI" id="CHEBI:456216"/>
        <dbReference type="EC" id="2.7.10.2"/>
    </reaction>
</comment>
<dbReference type="STRING" id="1678841.TBC1_12866"/>
<dbReference type="InterPro" id="IPR025669">
    <property type="entry name" value="AAA_dom"/>
</dbReference>
<feature type="domain" description="AAA" evidence="11">
    <location>
        <begin position="613"/>
        <end position="734"/>
    </location>
</feature>
<dbReference type="AlphaFoldDB" id="A0A0S7BVZ2"/>
<evidence type="ECO:0000256" key="3">
    <source>
        <dbReference type="ARBA" id="ARBA00011903"/>
    </source>
</evidence>
<evidence type="ECO:0000256" key="8">
    <source>
        <dbReference type="ARBA" id="ARBA00023137"/>
    </source>
</evidence>
<proteinExistence type="inferred from homology"/>
<feature type="transmembrane region" description="Helical" evidence="10">
    <location>
        <begin position="522"/>
        <end position="545"/>
    </location>
</feature>
<dbReference type="NCBIfam" id="TIGR01007">
    <property type="entry name" value="eps_fam"/>
    <property type="match status" value="1"/>
</dbReference>
<dbReference type="Pfam" id="PF13807">
    <property type="entry name" value="GNVR"/>
    <property type="match status" value="1"/>
</dbReference>
<dbReference type="PANTHER" id="PTHR32309:SF13">
    <property type="entry name" value="FERRIC ENTEROBACTIN TRANSPORT PROTEIN FEPE"/>
    <property type="match status" value="1"/>
</dbReference>
<keyword evidence="14" id="KW-1185">Reference proteome</keyword>
<evidence type="ECO:0000256" key="10">
    <source>
        <dbReference type="SAM" id="Phobius"/>
    </source>
</evidence>
<accession>A0A0S7BVZ2</accession>
<evidence type="ECO:0000259" key="11">
    <source>
        <dbReference type="Pfam" id="PF13614"/>
    </source>
</evidence>
<keyword evidence="8" id="KW-0829">Tyrosine-protein kinase</keyword>
<dbReference type="InterPro" id="IPR032807">
    <property type="entry name" value="GNVR"/>
</dbReference>
<dbReference type="EC" id="2.7.10.2" evidence="3"/>
<evidence type="ECO:0000256" key="9">
    <source>
        <dbReference type="ARBA" id="ARBA00051245"/>
    </source>
</evidence>
<dbReference type="CDD" id="cd05387">
    <property type="entry name" value="BY-kinase"/>
    <property type="match status" value="1"/>
</dbReference>
<feature type="domain" description="Tyrosine-protein kinase G-rich" evidence="12">
    <location>
        <begin position="463"/>
        <end position="543"/>
    </location>
</feature>
<dbReference type="FunFam" id="3.40.50.300:FF:000527">
    <property type="entry name" value="Tyrosine-protein kinase etk"/>
    <property type="match status" value="1"/>
</dbReference>
<gene>
    <name evidence="13" type="ORF">TBC1_12866</name>
</gene>
<evidence type="ECO:0000256" key="1">
    <source>
        <dbReference type="ARBA" id="ARBA00007316"/>
    </source>
</evidence>
<dbReference type="Gene3D" id="3.40.50.300">
    <property type="entry name" value="P-loop containing nucleotide triphosphate hydrolases"/>
    <property type="match status" value="1"/>
</dbReference>
<protein>
    <recommendedName>
        <fullName evidence="3">non-specific protein-tyrosine kinase</fullName>
        <ecNumber evidence="3">2.7.10.2</ecNumber>
    </recommendedName>
</protein>
<keyword evidence="5" id="KW-0547">Nucleotide-binding</keyword>
<reference evidence="13" key="1">
    <citation type="journal article" date="2015" name="Genome Announc.">
        <title>Draft Genome Sequence of Bacteroidales Strain TBC1, a Novel Isolate from a Methanogenic Wastewater Treatment System.</title>
        <authorList>
            <person name="Tourlousse D.M."/>
            <person name="Matsuura N."/>
            <person name="Sun L."/>
            <person name="Toyonaga M."/>
            <person name="Kuroda K."/>
            <person name="Ohashi A."/>
            <person name="Cruz R."/>
            <person name="Yamaguchi T."/>
            <person name="Sekiguchi Y."/>
        </authorList>
    </citation>
    <scope>NUCLEOTIDE SEQUENCE [LARGE SCALE GENOMIC DNA]</scope>
    <source>
        <strain evidence="13">TBC1</strain>
    </source>
</reference>
<evidence type="ECO:0000256" key="2">
    <source>
        <dbReference type="ARBA" id="ARBA00008883"/>
    </source>
</evidence>
<dbReference type="RefSeq" id="WP_062045111.1">
    <property type="nucleotide sequence ID" value="NZ_DF968183.1"/>
</dbReference>